<evidence type="ECO:0000313" key="1">
    <source>
        <dbReference type="EMBL" id="VEL24755.1"/>
    </source>
</evidence>
<dbReference type="EMBL" id="CAAALY010069459">
    <property type="protein sequence ID" value="VEL24755.1"/>
    <property type="molecule type" value="Genomic_DNA"/>
</dbReference>
<keyword evidence="2" id="KW-1185">Reference proteome</keyword>
<reference evidence="1" key="1">
    <citation type="submission" date="2018-11" db="EMBL/GenBank/DDBJ databases">
        <authorList>
            <consortium name="Pathogen Informatics"/>
        </authorList>
    </citation>
    <scope>NUCLEOTIDE SEQUENCE</scope>
</reference>
<sequence>MRYAYFKKISASKTTGILRNTQLTKKVGEAETLNRIQRPVGEGGGGGSNNILTSIKPVDIVPAASKLPDVALRAAGEPGSSNAENRAIEDEATTAAHTEANRKFSEPTNLVHAGLNHGQMPVSVKEEELCAGFMGRHRNPLRQRNPGTASIYFINKFLKYFIPDFTLSRKFFSVHPYLNNC</sequence>
<organism evidence="1 2">
    <name type="scientific">Protopolystoma xenopodis</name>
    <dbReference type="NCBI Taxonomy" id="117903"/>
    <lineage>
        <taxon>Eukaryota</taxon>
        <taxon>Metazoa</taxon>
        <taxon>Spiralia</taxon>
        <taxon>Lophotrochozoa</taxon>
        <taxon>Platyhelminthes</taxon>
        <taxon>Monogenea</taxon>
        <taxon>Polyopisthocotylea</taxon>
        <taxon>Polystomatidea</taxon>
        <taxon>Polystomatidae</taxon>
        <taxon>Protopolystoma</taxon>
    </lineage>
</organism>
<dbReference type="AlphaFoldDB" id="A0A448X0D3"/>
<proteinExistence type="predicted"/>
<evidence type="ECO:0000313" key="2">
    <source>
        <dbReference type="Proteomes" id="UP000784294"/>
    </source>
</evidence>
<comment type="caution">
    <text evidence="1">The sequence shown here is derived from an EMBL/GenBank/DDBJ whole genome shotgun (WGS) entry which is preliminary data.</text>
</comment>
<gene>
    <name evidence="1" type="ORF">PXEA_LOCUS18195</name>
</gene>
<accession>A0A448X0D3</accession>
<dbReference type="Proteomes" id="UP000784294">
    <property type="component" value="Unassembled WGS sequence"/>
</dbReference>
<name>A0A448X0D3_9PLAT</name>
<protein>
    <submittedName>
        <fullName evidence="1">Uncharacterized protein</fullName>
    </submittedName>
</protein>